<sequence>MNYNKLKCTSEEFPIIEIMSSESFNVNGDGVVAYAVTRVNYVSEGKRLDCLASMVDDRLCNPVVIKGLSYSSSTKTTVADLIIGKYRKFSQDDKFVVILLTKQNIWSDFHGFAGARLDKQLGIVIRYPWELENYSYLRKYKEH</sequence>
<reference evidence="1 2" key="1">
    <citation type="submission" date="2018-08" db="EMBL/GenBank/DDBJ databases">
        <title>A genome reference for cultivated species of the human gut microbiota.</title>
        <authorList>
            <person name="Zou Y."/>
            <person name="Xue W."/>
            <person name="Luo G."/>
        </authorList>
    </citation>
    <scope>NUCLEOTIDE SEQUENCE [LARGE SCALE GENOMIC DNA]</scope>
    <source>
        <strain evidence="1 2">AF22-21</strain>
    </source>
</reference>
<gene>
    <name evidence="1" type="ORF">DWX94_13645</name>
</gene>
<dbReference type="Proteomes" id="UP000283295">
    <property type="component" value="Unassembled WGS sequence"/>
</dbReference>
<organism evidence="1 2">
    <name type="scientific">Coprococcus eutactus</name>
    <dbReference type="NCBI Taxonomy" id="33043"/>
    <lineage>
        <taxon>Bacteria</taxon>
        <taxon>Bacillati</taxon>
        <taxon>Bacillota</taxon>
        <taxon>Clostridia</taxon>
        <taxon>Lachnospirales</taxon>
        <taxon>Lachnospiraceae</taxon>
        <taxon>Coprococcus</taxon>
    </lineage>
</organism>
<comment type="caution">
    <text evidence="1">The sequence shown here is derived from an EMBL/GenBank/DDBJ whole genome shotgun (WGS) entry which is preliminary data.</text>
</comment>
<protein>
    <submittedName>
        <fullName evidence="1">Uncharacterized protein</fullName>
    </submittedName>
</protein>
<accession>A0A412IF21</accession>
<name>A0A412IF21_9FIRM</name>
<evidence type="ECO:0000313" key="1">
    <source>
        <dbReference type="EMBL" id="RGS35540.1"/>
    </source>
</evidence>
<dbReference type="EMBL" id="QRVK01000062">
    <property type="protein sequence ID" value="RGS35540.1"/>
    <property type="molecule type" value="Genomic_DNA"/>
</dbReference>
<proteinExistence type="predicted"/>
<evidence type="ECO:0000313" key="2">
    <source>
        <dbReference type="Proteomes" id="UP000283295"/>
    </source>
</evidence>
<dbReference type="AlphaFoldDB" id="A0A412IF21"/>